<feature type="chain" id="PRO_5026705888" description="Outer membrane protein beta-barrel domain-containing protein" evidence="1">
    <location>
        <begin position="30"/>
        <end position="236"/>
    </location>
</feature>
<dbReference type="AlphaFoldDB" id="A0A6J4L1W4"/>
<name>A0A6J4L1W4_9SPHI</name>
<accession>A0A6J4L1W4</accession>
<sequence>MNQRLPSPCRVTSLSFCLFFALLSAAGRAQPPEPRKVARLLEVGVAANAYRGDLATKYQKWSSAFQLGLKLNGKKRLNGHFNLGIGTVTGQNPDYQYTGAEAQPATPNVYFKTSYVSLNYDLQVNLVKSRHWIAYLSQGAGLFRFSPKDERNQALAGQLDTRAEEESYNNITVLLPTQAGVTYLFDNGYGVGMQSGWLNPQNDYLDNISQWGNRSKKDNVLSFRFSFVAPIAFAKP</sequence>
<evidence type="ECO:0008006" key="3">
    <source>
        <dbReference type="Google" id="ProtNLM"/>
    </source>
</evidence>
<dbReference type="EMBL" id="CADCTQ010000572">
    <property type="protein sequence ID" value="CAA9320668.1"/>
    <property type="molecule type" value="Genomic_DNA"/>
</dbReference>
<proteinExistence type="predicted"/>
<gene>
    <name evidence="2" type="ORF">AVDCRST_MAG56-6942</name>
</gene>
<evidence type="ECO:0000313" key="2">
    <source>
        <dbReference type="EMBL" id="CAA9320668.1"/>
    </source>
</evidence>
<protein>
    <recommendedName>
        <fullName evidence="3">Outer membrane protein beta-barrel domain-containing protein</fullName>
    </recommendedName>
</protein>
<reference evidence="2" key="1">
    <citation type="submission" date="2020-02" db="EMBL/GenBank/DDBJ databases">
        <authorList>
            <person name="Meier V. D."/>
        </authorList>
    </citation>
    <scope>NUCLEOTIDE SEQUENCE</scope>
    <source>
        <strain evidence="2">AVDCRST_MAG56</strain>
    </source>
</reference>
<keyword evidence="1" id="KW-0732">Signal</keyword>
<evidence type="ECO:0000256" key="1">
    <source>
        <dbReference type="SAM" id="SignalP"/>
    </source>
</evidence>
<organism evidence="2">
    <name type="scientific">uncultured Cytophagales bacterium</name>
    <dbReference type="NCBI Taxonomy" id="158755"/>
    <lineage>
        <taxon>Bacteria</taxon>
        <taxon>Pseudomonadati</taxon>
        <taxon>Bacteroidota</taxon>
        <taxon>Sphingobacteriia</taxon>
        <taxon>Sphingobacteriales</taxon>
        <taxon>environmental samples</taxon>
    </lineage>
</organism>
<feature type="signal peptide" evidence="1">
    <location>
        <begin position="1"/>
        <end position="29"/>
    </location>
</feature>